<dbReference type="PANTHER" id="PTHR37422:SF13">
    <property type="entry name" value="LIPOPOLYSACCHARIDE BIOSYNTHESIS PROTEIN PA4999-RELATED"/>
    <property type="match status" value="1"/>
</dbReference>
<gene>
    <name evidence="7" type="ORF">COS99_02060</name>
</gene>
<comment type="caution">
    <text evidence="7">The sequence shown here is derived from an EMBL/GenBank/DDBJ whole genome shotgun (WGS) entry which is preliminary data.</text>
</comment>
<dbReference type="EMBL" id="PEWV01000020">
    <property type="protein sequence ID" value="PIU42084.1"/>
    <property type="molecule type" value="Genomic_DNA"/>
</dbReference>
<feature type="transmembrane region" description="Helical" evidence="5">
    <location>
        <begin position="429"/>
        <end position="447"/>
    </location>
</feature>
<evidence type="ECO:0000256" key="1">
    <source>
        <dbReference type="ARBA" id="ARBA00004141"/>
    </source>
</evidence>
<dbReference type="PANTHER" id="PTHR37422">
    <property type="entry name" value="TEICHURONIC ACID BIOSYNTHESIS PROTEIN TUAE"/>
    <property type="match status" value="1"/>
</dbReference>
<organism evidence="7 8">
    <name type="scientific">Candidatus Aquitaenariimonas noxiae</name>
    <dbReference type="NCBI Taxonomy" id="1974741"/>
    <lineage>
        <taxon>Bacteria</taxon>
        <taxon>Pseudomonadati</taxon>
        <taxon>Candidatus Omnitrophota</taxon>
        <taxon>Candidatus Aquitaenariimonas</taxon>
    </lineage>
</organism>
<feature type="transmembrane region" description="Helical" evidence="5">
    <location>
        <begin position="79"/>
        <end position="98"/>
    </location>
</feature>
<feature type="transmembrane region" description="Helical" evidence="5">
    <location>
        <begin position="118"/>
        <end position="138"/>
    </location>
</feature>
<feature type="transmembrane region" description="Helical" evidence="5">
    <location>
        <begin position="198"/>
        <end position="216"/>
    </location>
</feature>
<feature type="transmembrane region" description="Helical" evidence="5">
    <location>
        <begin position="275"/>
        <end position="297"/>
    </location>
</feature>
<feature type="transmembrane region" description="Helical" evidence="5">
    <location>
        <begin position="245"/>
        <end position="263"/>
    </location>
</feature>
<feature type="transmembrane region" description="Helical" evidence="5">
    <location>
        <begin position="402"/>
        <end position="423"/>
    </location>
</feature>
<evidence type="ECO:0000256" key="4">
    <source>
        <dbReference type="ARBA" id="ARBA00023136"/>
    </source>
</evidence>
<feature type="domain" description="O-antigen ligase-related" evidence="6">
    <location>
        <begin position="229"/>
        <end position="382"/>
    </location>
</feature>
<dbReference type="AlphaFoldDB" id="A0A2J0KXQ5"/>
<dbReference type="GO" id="GO:0016020">
    <property type="term" value="C:membrane"/>
    <property type="evidence" value="ECO:0007669"/>
    <property type="project" value="UniProtKB-SubCell"/>
</dbReference>
<evidence type="ECO:0000259" key="6">
    <source>
        <dbReference type="Pfam" id="PF04932"/>
    </source>
</evidence>
<evidence type="ECO:0000256" key="5">
    <source>
        <dbReference type="SAM" id="Phobius"/>
    </source>
</evidence>
<feature type="transmembrane region" description="Helical" evidence="5">
    <location>
        <begin position="221"/>
        <end position="239"/>
    </location>
</feature>
<keyword evidence="3 5" id="KW-1133">Transmembrane helix</keyword>
<feature type="transmembrane region" description="Helical" evidence="5">
    <location>
        <begin position="150"/>
        <end position="171"/>
    </location>
</feature>
<comment type="subcellular location">
    <subcellularLocation>
        <location evidence="1">Membrane</location>
        <topology evidence="1">Multi-pass membrane protein</topology>
    </subcellularLocation>
</comment>
<name>A0A2J0KXQ5_9BACT</name>
<feature type="transmembrane region" description="Helical" evidence="5">
    <location>
        <begin position="365"/>
        <end position="390"/>
    </location>
</feature>
<dbReference type="Pfam" id="PF04932">
    <property type="entry name" value="Wzy_C"/>
    <property type="match status" value="1"/>
</dbReference>
<dbReference type="InterPro" id="IPR051533">
    <property type="entry name" value="WaaL-like"/>
</dbReference>
<evidence type="ECO:0000313" key="8">
    <source>
        <dbReference type="Proteomes" id="UP000230052"/>
    </source>
</evidence>
<reference evidence="7 8" key="1">
    <citation type="submission" date="2017-09" db="EMBL/GenBank/DDBJ databases">
        <title>Depth-based differentiation of microbial function through sediment-hosted aquifers and enrichment of novel symbionts in the deep terrestrial subsurface.</title>
        <authorList>
            <person name="Probst A.J."/>
            <person name="Ladd B."/>
            <person name="Jarett J.K."/>
            <person name="Geller-Mcgrath D.E."/>
            <person name="Sieber C.M."/>
            <person name="Emerson J.B."/>
            <person name="Anantharaman K."/>
            <person name="Thomas B.C."/>
            <person name="Malmstrom R."/>
            <person name="Stieglmeier M."/>
            <person name="Klingl A."/>
            <person name="Woyke T."/>
            <person name="Ryan C.M."/>
            <person name="Banfield J.F."/>
        </authorList>
    </citation>
    <scope>NUCLEOTIDE SEQUENCE [LARGE SCALE GENOMIC DNA]</scope>
    <source>
        <strain evidence="7">CG07_land_8_20_14_0_80_42_15</strain>
    </source>
</reference>
<dbReference type="Proteomes" id="UP000230052">
    <property type="component" value="Unassembled WGS sequence"/>
</dbReference>
<evidence type="ECO:0000256" key="2">
    <source>
        <dbReference type="ARBA" id="ARBA00022692"/>
    </source>
</evidence>
<feature type="transmembrane region" description="Helical" evidence="5">
    <location>
        <begin position="50"/>
        <end position="67"/>
    </location>
</feature>
<evidence type="ECO:0000313" key="7">
    <source>
        <dbReference type="EMBL" id="PIU42084.1"/>
    </source>
</evidence>
<evidence type="ECO:0000256" key="3">
    <source>
        <dbReference type="ARBA" id="ARBA00022989"/>
    </source>
</evidence>
<protein>
    <recommendedName>
        <fullName evidence="6">O-antigen ligase-related domain-containing protein</fullName>
    </recommendedName>
</protein>
<keyword evidence="2 5" id="KW-0812">Transmembrane</keyword>
<keyword evidence="4 5" id="KW-0472">Membrane</keyword>
<sequence length="454" mass="52206">MEFSYLYALLVPIVFFIAARRLLNGVYILLILLPVERFFVTKALGLNMKLPEWMGLVCVIVFMWNFLFRHKNRMFPAKIMLPLLTFILVNIFLLLINLPDLITIGKITDLNSAGFRSIKVVIWCIYSVLVAMAVSYSVKDKRDLKNIIGVYIAVALILCSLSLFSLIAYFLGARIMTWALIERHGFLGIKGCFSEPQYLSLYLSPIVPLALTVFVLRVYKLGIMLTILASFILLLSNYFSFSTTGLAGGTITLLILPFLIWRYRIVSLQKTVRYVVIILLCVYIIFLIGTFFDINFIQATTANYFDKIAGYKDETRYAGRVMALNMFKDSPILGRGPGNWAWHADQMYINQVEKHIYLRPSYNCLYWEILVDLGIIGFIPFLWFLISLFKELSKRILKAKDVFFKAILTGFVVGFISLLAEYYVTFNFYRIYVWVTFGIVIAAIRLAKEEEESG</sequence>
<proteinExistence type="predicted"/>
<feature type="transmembrane region" description="Helical" evidence="5">
    <location>
        <begin position="7"/>
        <end position="30"/>
    </location>
</feature>
<dbReference type="InterPro" id="IPR007016">
    <property type="entry name" value="O-antigen_ligase-rel_domated"/>
</dbReference>
<accession>A0A2J0KXQ5</accession>